<feature type="active site" description="Proton acceptor" evidence="10">
    <location>
        <position position="72"/>
    </location>
</feature>
<evidence type="ECO:0000256" key="9">
    <source>
        <dbReference type="ARBA" id="ARBA00052017"/>
    </source>
</evidence>
<dbReference type="GO" id="GO:0009146">
    <property type="term" value="P:purine nucleoside triphosphate catabolic process"/>
    <property type="evidence" value="ECO:0007669"/>
    <property type="project" value="UniProtKB-UniRule"/>
</dbReference>
<dbReference type="GO" id="GO:0036222">
    <property type="term" value="F:XTP diphosphatase activity"/>
    <property type="evidence" value="ECO:0007669"/>
    <property type="project" value="UniProtKB-UniRule"/>
</dbReference>
<keyword evidence="5 10" id="KW-0378">Hydrolase</keyword>
<dbReference type="Gene3D" id="3.90.950.10">
    <property type="match status" value="1"/>
</dbReference>
<dbReference type="PANTHER" id="PTHR11067:SF9">
    <property type="entry name" value="INOSINE TRIPHOSPHATE PYROPHOSPHATASE"/>
    <property type="match status" value="1"/>
</dbReference>
<dbReference type="GO" id="GO:0017111">
    <property type="term" value="F:ribonucleoside triphosphate phosphatase activity"/>
    <property type="evidence" value="ECO:0007669"/>
    <property type="project" value="InterPro"/>
</dbReference>
<comment type="caution">
    <text evidence="12">The sequence shown here is derived from an EMBL/GenBank/DDBJ whole genome shotgun (WGS) entry which is preliminary data.</text>
</comment>
<feature type="binding site" evidence="10">
    <location>
        <begin position="186"/>
        <end position="187"/>
    </location>
    <ligand>
        <name>substrate</name>
    </ligand>
</feature>
<dbReference type="PANTHER" id="PTHR11067">
    <property type="entry name" value="INOSINE TRIPHOSPHATE PYROPHOSPHATASE/HAM1 PROTEIN"/>
    <property type="match status" value="1"/>
</dbReference>
<dbReference type="InterPro" id="IPR002637">
    <property type="entry name" value="RdgB/HAM1"/>
</dbReference>
<evidence type="ECO:0000256" key="11">
    <source>
        <dbReference type="RuleBase" id="RU003781"/>
    </source>
</evidence>
<keyword evidence="3 10" id="KW-0479">Metal-binding</keyword>
<dbReference type="NCBIfam" id="TIGR00042">
    <property type="entry name" value="RdgB/HAM1 family non-canonical purine NTP pyrophosphatase"/>
    <property type="match status" value="1"/>
</dbReference>
<reference evidence="12" key="1">
    <citation type="submission" date="2020-02" db="EMBL/GenBank/DDBJ databases">
        <authorList>
            <person name="Chen W.-M."/>
        </authorList>
    </citation>
    <scope>NUCLEOTIDE SEQUENCE</scope>
    <source>
        <strain evidence="12">NBD-18</strain>
    </source>
</reference>
<evidence type="ECO:0000256" key="10">
    <source>
        <dbReference type="HAMAP-Rule" id="MF_01405"/>
    </source>
</evidence>
<comment type="caution">
    <text evidence="10">Lacks conserved residue(s) required for the propagation of feature annotation.</text>
</comment>
<dbReference type="EC" id="3.6.1.66" evidence="10"/>
<evidence type="ECO:0000256" key="1">
    <source>
        <dbReference type="ARBA" id="ARBA00008023"/>
    </source>
</evidence>
<sequence>MTILNQVVLASSNPGKIKEFSALLNPLGIELIPQSTLGISDAQEPFLTFVENALAKARHASHYSGRAAMADDSGICVSALQGEPGVHSARFAEQEFGSRSDEANNRKLIGLLQDQADRSAWYVAVLVLVLRADDPQPIIAQAIWKGQIVDQPQGNNGFGYDPHFYLPEEGCTAASLSIERKNQISHRAKALKMLHAQLIEHNLIA</sequence>
<proteinExistence type="inferred from homology"/>
<evidence type="ECO:0000256" key="3">
    <source>
        <dbReference type="ARBA" id="ARBA00022723"/>
    </source>
</evidence>
<dbReference type="GO" id="GO:0005829">
    <property type="term" value="C:cytosol"/>
    <property type="evidence" value="ECO:0007669"/>
    <property type="project" value="TreeGrafter"/>
</dbReference>
<dbReference type="GO" id="GO:0036220">
    <property type="term" value="F:ITP diphosphatase activity"/>
    <property type="evidence" value="ECO:0007669"/>
    <property type="project" value="UniProtKB-UniRule"/>
</dbReference>
<dbReference type="FunFam" id="3.90.950.10:FF:000001">
    <property type="entry name" value="dITP/XTP pyrophosphatase"/>
    <property type="match status" value="1"/>
</dbReference>
<gene>
    <name evidence="12" type="primary">rdgB</name>
    <name evidence="12" type="ORF">G3I67_01840</name>
</gene>
<evidence type="ECO:0000313" key="12">
    <source>
        <dbReference type="EMBL" id="NDY81962.1"/>
    </source>
</evidence>
<comment type="catalytic activity">
    <reaction evidence="10">
        <text>ITP + H2O = IMP + diphosphate + H(+)</text>
        <dbReference type="Rhea" id="RHEA:29399"/>
        <dbReference type="ChEBI" id="CHEBI:15377"/>
        <dbReference type="ChEBI" id="CHEBI:15378"/>
        <dbReference type="ChEBI" id="CHEBI:33019"/>
        <dbReference type="ChEBI" id="CHEBI:58053"/>
        <dbReference type="ChEBI" id="CHEBI:61402"/>
        <dbReference type="EC" id="3.6.1.66"/>
    </reaction>
</comment>
<dbReference type="GO" id="GO:0046872">
    <property type="term" value="F:metal ion binding"/>
    <property type="evidence" value="ECO:0007669"/>
    <property type="project" value="UniProtKB-KW"/>
</dbReference>
<dbReference type="InterPro" id="IPR020922">
    <property type="entry name" value="dITP/XTP_pyrophosphatase"/>
</dbReference>
<feature type="binding site" evidence="10">
    <location>
        <position position="73"/>
    </location>
    <ligand>
        <name>substrate</name>
    </ligand>
</feature>
<organism evidence="12">
    <name type="scientific">Sheuella amnicola</name>
    <dbReference type="NCBI Taxonomy" id="2707330"/>
    <lineage>
        <taxon>Bacteria</taxon>
        <taxon>Pseudomonadati</taxon>
        <taxon>Pseudomonadota</taxon>
        <taxon>Betaproteobacteria</taxon>
        <taxon>Burkholderiales</taxon>
        <taxon>Alcaligenaceae</taxon>
        <taxon>Sheuella</taxon>
    </lineage>
</organism>
<name>A0A6B2QV50_9BURK</name>
<comment type="subunit">
    <text evidence="2 10">Homodimer.</text>
</comment>
<feature type="binding site" evidence="10">
    <location>
        <begin position="158"/>
        <end position="161"/>
    </location>
    <ligand>
        <name>substrate</name>
    </ligand>
</feature>
<dbReference type="HAMAP" id="MF_01405">
    <property type="entry name" value="Non_canon_purine_NTPase"/>
    <property type="match status" value="1"/>
</dbReference>
<dbReference type="CDD" id="cd00515">
    <property type="entry name" value="HAM1"/>
    <property type="match status" value="1"/>
</dbReference>
<feature type="binding site" evidence="10">
    <location>
        <position position="181"/>
    </location>
    <ligand>
        <name>substrate</name>
    </ligand>
</feature>
<keyword evidence="7 10" id="KW-0546">Nucleotide metabolism</keyword>
<comment type="catalytic activity">
    <reaction evidence="8 10">
        <text>dITP + H2O = dIMP + diphosphate + H(+)</text>
        <dbReference type="Rhea" id="RHEA:28342"/>
        <dbReference type="ChEBI" id="CHEBI:15377"/>
        <dbReference type="ChEBI" id="CHEBI:15378"/>
        <dbReference type="ChEBI" id="CHEBI:33019"/>
        <dbReference type="ChEBI" id="CHEBI:61194"/>
        <dbReference type="ChEBI" id="CHEBI:61382"/>
        <dbReference type="EC" id="3.6.1.66"/>
    </reaction>
</comment>
<evidence type="ECO:0000256" key="8">
    <source>
        <dbReference type="ARBA" id="ARBA00051875"/>
    </source>
</evidence>
<dbReference type="GO" id="GO:0009117">
    <property type="term" value="P:nucleotide metabolic process"/>
    <property type="evidence" value="ECO:0007669"/>
    <property type="project" value="UniProtKB-KW"/>
</dbReference>
<comment type="catalytic activity">
    <reaction evidence="9 10">
        <text>XTP + H2O = XMP + diphosphate + H(+)</text>
        <dbReference type="Rhea" id="RHEA:28610"/>
        <dbReference type="ChEBI" id="CHEBI:15377"/>
        <dbReference type="ChEBI" id="CHEBI:15378"/>
        <dbReference type="ChEBI" id="CHEBI:33019"/>
        <dbReference type="ChEBI" id="CHEBI:57464"/>
        <dbReference type="ChEBI" id="CHEBI:61314"/>
        <dbReference type="EC" id="3.6.1.66"/>
    </reaction>
</comment>
<feature type="binding site" evidence="10">
    <location>
        <position position="72"/>
    </location>
    <ligand>
        <name>Mg(2+)</name>
        <dbReference type="ChEBI" id="CHEBI:18420"/>
    </ligand>
</feature>
<dbReference type="EMBL" id="JAAGRN010000001">
    <property type="protein sequence ID" value="NDY81962.1"/>
    <property type="molecule type" value="Genomic_DNA"/>
</dbReference>
<dbReference type="AlphaFoldDB" id="A0A6B2QV50"/>
<evidence type="ECO:0000256" key="4">
    <source>
        <dbReference type="ARBA" id="ARBA00022741"/>
    </source>
</evidence>
<dbReference type="Pfam" id="PF01725">
    <property type="entry name" value="Ham1p_like"/>
    <property type="match status" value="1"/>
</dbReference>
<dbReference type="InterPro" id="IPR029001">
    <property type="entry name" value="ITPase-like_fam"/>
</dbReference>
<dbReference type="SUPFAM" id="SSF52972">
    <property type="entry name" value="ITPase-like"/>
    <property type="match status" value="1"/>
</dbReference>
<dbReference type="RefSeq" id="WP_163651249.1">
    <property type="nucleotide sequence ID" value="NZ_JAAGRN010000001.1"/>
</dbReference>
<evidence type="ECO:0000256" key="2">
    <source>
        <dbReference type="ARBA" id="ARBA00011738"/>
    </source>
</evidence>
<keyword evidence="4 10" id="KW-0547">Nucleotide-binding</keyword>
<evidence type="ECO:0000256" key="5">
    <source>
        <dbReference type="ARBA" id="ARBA00022801"/>
    </source>
</evidence>
<protein>
    <recommendedName>
        <fullName evidence="10">dITP/XTP pyrophosphatase</fullName>
        <ecNumber evidence="10">3.6.1.66</ecNumber>
    </recommendedName>
    <alternativeName>
        <fullName evidence="10">Non-canonical purine NTP pyrophosphatase</fullName>
    </alternativeName>
    <alternativeName>
        <fullName evidence="10">Non-standard purine NTP pyrophosphatase</fullName>
    </alternativeName>
    <alternativeName>
        <fullName evidence="10">Nucleoside-triphosphate diphosphatase</fullName>
    </alternativeName>
    <alternativeName>
        <fullName evidence="10">Nucleoside-triphosphate pyrophosphatase</fullName>
        <shortName evidence="10">NTPase</shortName>
    </alternativeName>
</protein>
<evidence type="ECO:0000256" key="7">
    <source>
        <dbReference type="ARBA" id="ARBA00023080"/>
    </source>
</evidence>
<feature type="binding site" evidence="10">
    <location>
        <begin position="11"/>
        <end position="16"/>
    </location>
    <ligand>
        <name>substrate</name>
    </ligand>
</feature>
<comment type="function">
    <text evidence="10">Pyrophosphatase that catalyzes the hydrolysis of nucleoside triphosphates to their monophosphate derivatives, with a high preference for the non-canonical purine nucleotides XTP (xanthosine triphosphate), dITP (deoxyinosine triphosphate) and ITP. Seems to function as a house-cleaning enzyme that removes non-canonical purine nucleotides from the nucleotide pool, thus preventing their incorporation into DNA/RNA and avoiding chromosomal lesions.</text>
</comment>
<dbReference type="GO" id="GO:0035870">
    <property type="term" value="F:dITP diphosphatase activity"/>
    <property type="evidence" value="ECO:0007669"/>
    <property type="project" value="UniProtKB-UniRule"/>
</dbReference>
<comment type="cofactor">
    <cofactor evidence="10">
        <name>Mg(2+)</name>
        <dbReference type="ChEBI" id="CHEBI:18420"/>
    </cofactor>
    <text evidence="10">Binds 1 Mg(2+) ion per subunit.</text>
</comment>
<evidence type="ECO:0000256" key="6">
    <source>
        <dbReference type="ARBA" id="ARBA00022842"/>
    </source>
</evidence>
<dbReference type="GO" id="GO:0000166">
    <property type="term" value="F:nucleotide binding"/>
    <property type="evidence" value="ECO:0007669"/>
    <property type="project" value="UniProtKB-KW"/>
</dbReference>
<accession>A0A6B2QV50</accession>
<keyword evidence="6 10" id="KW-0460">Magnesium</keyword>
<comment type="similarity">
    <text evidence="1 10 11">Belongs to the HAM1 NTPase family.</text>
</comment>